<dbReference type="GO" id="GO:0016887">
    <property type="term" value="F:ATP hydrolysis activity"/>
    <property type="evidence" value="ECO:0007669"/>
    <property type="project" value="InterPro"/>
</dbReference>
<dbReference type="EMBL" id="ADMD01000001">
    <property type="protein sequence ID" value="EJZ84728.1"/>
    <property type="molecule type" value="Genomic_DNA"/>
</dbReference>
<keyword evidence="4" id="KW-0547">Nucleotide-binding</keyword>
<evidence type="ECO:0000256" key="3">
    <source>
        <dbReference type="ARBA" id="ARBA00022692"/>
    </source>
</evidence>
<evidence type="ECO:0000256" key="4">
    <source>
        <dbReference type="ARBA" id="ARBA00022741"/>
    </source>
</evidence>
<dbReference type="eggNOG" id="COG3842">
    <property type="taxonomic scope" value="Bacteria"/>
</dbReference>
<dbReference type="PROSITE" id="PS50928">
    <property type="entry name" value="ABC_TM1"/>
    <property type="match status" value="1"/>
</dbReference>
<proteinExistence type="inferred from homology"/>
<dbReference type="InterPro" id="IPR027417">
    <property type="entry name" value="P-loop_NTPase"/>
</dbReference>
<keyword evidence="12" id="KW-1185">Reference proteome</keyword>
<dbReference type="PANTHER" id="PTHR42781:SF4">
    <property type="entry name" value="SPERMIDINE_PUTRESCINE IMPORT ATP-BINDING PROTEIN POTA"/>
    <property type="match status" value="1"/>
</dbReference>
<feature type="domain" description="ABC transmembrane type-1" evidence="10">
    <location>
        <begin position="62"/>
        <end position="263"/>
    </location>
</feature>
<dbReference type="eggNOG" id="COG0555">
    <property type="taxonomic scope" value="Bacteria"/>
</dbReference>
<dbReference type="GO" id="GO:0055085">
    <property type="term" value="P:transmembrane transport"/>
    <property type="evidence" value="ECO:0007669"/>
    <property type="project" value="InterPro"/>
</dbReference>
<feature type="domain" description="ABC transporter" evidence="9">
    <location>
        <begin position="328"/>
        <end position="557"/>
    </location>
</feature>
<evidence type="ECO:0000259" key="9">
    <source>
        <dbReference type="PROSITE" id="PS50893"/>
    </source>
</evidence>
<reference evidence="11 12" key="1">
    <citation type="submission" date="2012-08" db="EMBL/GenBank/DDBJ databases">
        <title>The Genome Sequence of Slackia piriformis YIT 12062.</title>
        <authorList>
            <consortium name="The Broad Institute Genome Sequencing Platform"/>
            <person name="Earl A."/>
            <person name="Ward D."/>
            <person name="Feldgarden M."/>
            <person name="Gevers D."/>
            <person name="Morotomi M."/>
            <person name="Walker B."/>
            <person name="Young S.K."/>
            <person name="Zeng Q."/>
            <person name="Gargeya S."/>
            <person name="Fitzgerald M."/>
            <person name="Haas B."/>
            <person name="Abouelleil A."/>
            <person name="Alvarado L."/>
            <person name="Arachchi H.M."/>
            <person name="Berlin A.M."/>
            <person name="Chapman S.B."/>
            <person name="Goldberg J."/>
            <person name="Griggs A."/>
            <person name="Gujja S."/>
            <person name="Hansen M."/>
            <person name="Howarth C."/>
            <person name="Imamovic A."/>
            <person name="Larimer J."/>
            <person name="McCowen C."/>
            <person name="Montmayeur A."/>
            <person name="Murphy C."/>
            <person name="Neiman D."/>
            <person name="Pearson M."/>
            <person name="Priest M."/>
            <person name="Roberts A."/>
            <person name="Saif S."/>
            <person name="Shea T."/>
            <person name="Sisk P."/>
            <person name="Sykes S."/>
            <person name="Wortman J."/>
            <person name="Nusbaum C."/>
            <person name="Birren B."/>
        </authorList>
    </citation>
    <scope>NUCLEOTIDE SEQUENCE [LARGE SCALE GENOMIC DNA]</scope>
    <source>
        <strain evidence="11 12">YIT 12062</strain>
    </source>
</reference>
<gene>
    <name evidence="11" type="ORF">HMPREF9451_00332</name>
</gene>
<feature type="transmembrane region" description="Helical" evidence="8">
    <location>
        <begin position="21"/>
        <end position="46"/>
    </location>
</feature>
<dbReference type="Proteomes" id="UP000006069">
    <property type="component" value="Unassembled WGS sequence"/>
</dbReference>
<dbReference type="PATRIC" id="fig|742818.3.peg.371"/>
<evidence type="ECO:0000313" key="12">
    <source>
        <dbReference type="Proteomes" id="UP000006069"/>
    </source>
</evidence>
<evidence type="ECO:0000313" key="11">
    <source>
        <dbReference type="EMBL" id="EJZ84728.1"/>
    </source>
</evidence>
<dbReference type="SMART" id="SM00382">
    <property type="entry name" value="AAA"/>
    <property type="match status" value="1"/>
</dbReference>
<dbReference type="InterPro" id="IPR003439">
    <property type="entry name" value="ABC_transporter-like_ATP-bd"/>
</dbReference>
<dbReference type="PROSITE" id="PS50893">
    <property type="entry name" value="ABC_TRANSPORTER_2"/>
    <property type="match status" value="1"/>
</dbReference>
<dbReference type="InterPro" id="IPR017871">
    <property type="entry name" value="ABC_transporter-like_CS"/>
</dbReference>
<dbReference type="GO" id="GO:0005524">
    <property type="term" value="F:ATP binding"/>
    <property type="evidence" value="ECO:0007669"/>
    <property type="project" value="UniProtKB-KW"/>
</dbReference>
<evidence type="ECO:0000256" key="2">
    <source>
        <dbReference type="ARBA" id="ARBA00022448"/>
    </source>
</evidence>
<dbReference type="InterPro" id="IPR035906">
    <property type="entry name" value="MetI-like_sf"/>
</dbReference>
<dbReference type="InterPro" id="IPR050093">
    <property type="entry name" value="ABC_SmlMolc_Importer"/>
</dbReference>
<feature type="transmembrane region" description="Helical" evidence="8">
    <location>
        <begin position="100"/>
        <end position="121"/>
    </location>
</feature>
<evidence type="ECO:0000259" key="10">
    <source>
        <dbReference type="PROSITE" id="PS50928"/>
    </source>
</evidence>
<keyword evidence="6 8" id="KW-1133">Transmembrane helix</keyword>
<dbReference type="GO" id="GO:0005886">
    <property type="term" value="C:plasma membrane"/>
    <property type="evidence" value="ECO:0007669"/>
    <property type="project" value="UniProtKB-SubCell"/>
</dbReference>
<name>K0YN03_9ACTN</name>
<dbReference type="CDD" id="cd06261">
    <property type="entry name" value="TM_PBP2"/>
    <property type="match status" value="1"/>
</dbReference>
<keyword evidence="7 8" id="KW-0472">Membrane</keyword>
<dbReference type="InParanoid" id="K0YN03"/>
<keyword evidence="5" id="KW-0067">ATP-binding</keyword>
<dbReference type="SUPFAM" id="SSF52540">
    <property type="entry name" value="P-loop containing nucleoside triphosphate hydrolases"/>
    <property type="match status" value="1"/>
</dbReference>
<dbReference type="PROSITE" id="PS00211">
    <property type="entry name" value="ABC_TRANSPORTER_1"/>
    <property type="match status" value="1"/>
</dbReference>
<dbReference type="Gene3D" id="3.40.50.300">
    <property type="entry name" value="P-loop containing nucleotide triphosphate hydrolases"/>
    <property type="match status" value="1"/>
</dbReference>
<accession>K0YN03</accession>
<dbReference type="Gene3D" id="1.10.3720.10">
    <property type="entry name" value="MetI-like"/>
    <property type="match status" value="1"/>
</dbReference>
<dbReference type="InterPro" id="IPR003593">
    <property type="entry name" value="AAA+_ATPase"/>
</dbReference>
<evidence type="ECO:0000256" key="8">
    <source>
        <dbReference type="RuleBase" id="RU363032"/>
    </source>
</evidence>
<dbReference type="SUPFAM" id="SSF161098">
    <property type="entry name" value="MetI-like"/>
    <property type="match status" value="1"/>
</dbReference>
<feature type="transmembrane region" description="Helical" evidence="8">
    <location>
        <begin position="133"/>
        <end position="154"/>
    </location>
</feature>
<feature type="transmembrane region" description="Helical" evidence="8">
    <location>
        <begin position="66"/>
        <end position="88"/>
    </location>
</feature>
<organism evidence="11 12">
    <name type="scientific">Slackia piriformis YIT 12062</name>
    <dbReference type="NCBI Taxonomy" id="742818"/>
    <lineage>
        <taxon>Bacteria</taxon>
        <taxon>Bacillati</taxon>
        <taxon>Actinomycetota</taxon>
        <taxon>Coriobacteriia</taxon>
        <taxon>Eggerthellales</taxon>
        <taxon>Eggerthellaceae</taxon>
        <taxon>Slackia</taxon>
    </lineage>
</organism>
<comment type="similarity">
    <text evidence="8">Belongs to the binding-protein-dependent transport system permease family.</text>
</comment>
<evidence type="ECO:0008006" key="13">
    <source>
        <dbReference type="Google" id="ProtNLM"/>
    </source>
</evidence>
<keyword evidence="2 8" id="KW-0813">Transport</keyword>
<keyword evidence="3 8" id="KW-0812">Transmembrane</keyword>
<evidence type="ECO:0000256" key="1">
    <source>
        <dbReference type="ARBA" id="ARBA00004141"/>
    </source>
</evidence>
<dbReference type="InterPro" id="IPR000515">
    <property type="entry name" value="MetI-like"/>
</dbReference>
<dbReference type="HOGENOM" id="CLU_016047_17_0_11"/>
<dbReference type="Pfam" id="PF00005">
    <property type="entry name" value="ABC_tran"/>
    <property type="match status" value="1"/>
</dbReference>
<dbReference type="Pfam" id="PF00528">
    <property type="entry name" value="BPD_transp_1"/>
    <property type="match status" value="1"/>
</dbReference>
<evidence type="ECO:0000256" key="7">
    <source>
        <dbReference type="ARBA" id="ARBA00023136"/>
    </source>
</evidence>
<comment type="subcellular location">
    <subcellularLocation>
        <location evidence="8">Cell membrane</location>
        <topology evidence="8">Multi-pass membrane protein</topology>
    </subcellularLocation>
    <subcellularLocation>
        <location evidence="1">Membrane</location>
        <topology evidence="1">Multi-pass membrane protein</topology>
    </subcellularLocation>
</comment>
<evidence type="ECO:0000256" key="6">
    <source>
        <dbReference type="ARBA" id="ARBA00022989"/>
    </source>
</evidence>
<evidence type="ECO:0000256" key="5">
    <source>
        <dbReference type="ARBA" id="ARBA00022840"/>
    </source>
</evidence>
<dbReference type="PANTHER" id="PTHR42781">
    <property type="entry name" value="SPERMIDINE/PUTRESCINE IMPORT ATP-BINDING PROTEIN POTA"/>
    <property type="match status" value="1"/>
</dbReference>
<dbReference type="AlphaFoldDB" id="K0YN03"/>
<protein>
    <recommendedName>
        <fullName evidence="13">NifC-like ABC-type porter</fullName>
    </recommendedName>
</protein>
<feature type="transmembrane region" description="Helical" evidence="8">
    <location>
        <begin position="244"/>
        <end position="266"/>
    </location>
</feature>
<comment type="caution">
    <text evidence="11">The sequence shown here is derived from an EMBL/GenBank/DDBJ whole genome shotgun (WGS) entry which is preliminary data.</text>
</comment>
<sequence>MRSQGKDPFKHHGRKGDFFSGVTVVVATMALLFIGSAIAAIVIGGIAHFGEAATSEEVLFSLRMSVVTSTVSTVLCLALALPTAYALSHVNMPFKRVAEVLMELTLSLPYILLGFALLLIFSSPFGKALRECGFAVVFEPVGIVFAQLIVNLPFAIRMVRTVFADVNPRMEFVAKTLGAMPFDVFRTIIVPQCRNSIISTFVLTWARGMGEFGATLMLVGVTRMKTETLPGSIYLSISTGNNDIAMATAMIMLLLSAATLVISNVLNRPAAASRVAASTSANSKRAKEGFLQKARHGFANRFGGSKLVQRLLSRRPSGWMQGNAPGSVRVEGLMVRRGSFQLNVEELSIEPREVFAILGSTGSGKTVLMESIAGAFPLSEGRILLDGKDVETLPVQQRHLGIVYQDYALFSHMSVYDNIAYGLRMNGCAASEVHERVGEMLELFGISHIADRYPGVISGGESQRVALARALVLKPGIMLMDEPFSALDPATKKRMYETFRRIHERFDCTIVLVTHDFNEAQTLADRVGIVIDGRLRVVRPAKDLFENESDEDVRFFLGME</sequence>